<accession>A0A4R2BVX9</accession>
<dbReference type="RefSeq" id="WP_132075900.1">
    <property type="nucleotide sequence ID" value="NZ_SLVU01000008.1"/>
</dbReference>
<gene>
    <name evidence="1" type="ORF">EV184_108213</name>
</gene>
<evidence type="ECO:0000313" key="2">
    <source>
        <dbReference type="Proteomes" id="UP000295043"/>
    </source>
</evidence>
<name>A0A4R2BVX9_9HYPH</name>
<evidence type="ECO:0000313" key="1">
    <source>
        <dbReference type="EMBL" id="TCN30339.1"/>
    </source>
</evidence>
<protein>
    <submittedName>
        <fullName evidence="1">Uncharacterized protein</fullName>
    </submittedName>
</protein>
<proteinExistence type="predicted"/>
<sequence length="262" mass="29172">MIFLCVTPERQLKTQRIMAALQQGSGGGGRLCQGSPPDGQPFVVWGQRWLSEKIVPPAVRQGTDWWYVDNGFYWPANGRPVGYYAITFRGLTPLFFADADPNRLPFRMAGWRQQRGDHVLLALPGQHYGRMLGLDMAAWSEDISFRIMAHTDRPIIIREKGCSRPLAHDLQRAFVVVTHSSKVAVDAVVAGVPAIVAPTNPAAPVCSTELSEIENPRMPERAAWWASLMAQQFTLDEMRKGLAFAAMRKMKDRIDGLRGAAL</sequence>
<reference evidence="1 2" key="1">
    <citation type="submission" date="2019-03" db="EMBL/GenBank/DDBJ databases">
        <title>Genomic Encyclopedia of Type Strains, Phase IV (KMG-V): Genome sequencing to study the core and pangenomes of soil and plant-associated prokaryotes.</title>
        <authorList>
            <person name="Whitman W."/>
        </authorList>
    </citation>
    <scope>NUCLEOTIDE SEQUENCE [LARGE SCALE GENOMIC DNA]</scope>
    <source>
        <strain evidence="1 2">23C40</strain>
    </source>
</reference>
<dbReference type="Proteomes" id="UP000295043">
    <property type="component" value="Unassembled WGS sequence"/>
</dbReference>
<organism evidence="1 2">
    <name type="scientific">Sinorhizobium americanum</name>
    <dbReference type="NCBI Taxonomy" id="194963"/>
    <lineage>
        <taxon>Bacteria</taxon>
        <taxon>Pseudomonadati</taxon>
        <taxon>Pseudomonadota</taxon>
        <taxon>Alphaproteobacteria</taxon>
        <taxon>Hyphomicrobiales</taxon>
        <taxon>Rhizobiaceae</taxon>
        <taxon>Sinorhizobium/Ensifer group</taxon>
        <taxon>Sinorhizobium</taxon>
    </lineage>
</organism>
<dbReference type="AlphaFoldDB" id="A0A4R2BVX9"/>
<comment type="caution">
    <text evidence="1">The sequence shown here is derived from an EMBL/GenBank/DDBJ whole genome shotgun (WGS) entry which is preliminary data.</text>
</comment>
<dbReference type="EMBL" id="SLVU01000008">
    <property type="protein sequence ID" value="TCN30339.1"/>
    <property type="molecule type" value="Genomic_DNA"/>
</dbReference>